<dbReference type="InterPro" id="IPR038694">
    <property type="entry name" value="DUF427_sf"/>
</dbReference>
<dbReference type="Gene3D" id="2.170.150.40">
    <property type="entry name" value="Domain of unknown function (DUF427)"/>
    <property type="match status" value="1"/>
</dbReference>
<accession>A0A7G1I534</accession>
<keyword evidence="3" id="KW-1185">Reference proteome</keyword>
<sequence length="149" mass="17155">MRFDWDPLRWFEEDEQIYGHPRNPYTRVDALRSHRHVRVQLDGVVLADTRSPVLVFETGLPTRYYIDPTDVAFEHLELSSTRTLCPYKGTTSGYWSVRVGDTLHADLAWTYQYPLPAVAAIAGLVAFYNEKLDIIVDGVVLPRPRTQFS</sequence>
<protein>
    <recommendedName>
        <fullName evidence="1">DUF427 domain-containing protein</fullName>
    </recommendedName>
</protein>
<proteinExistence type="predicted"/>
<organism evidence="2 3">
    <name type="scientific">Mycobacterium kansasii</name>
    <dbReference type="NCBI Taxonomy" id="1768"/>
    <lineage>
        <taxon>Bacteria</taxon>
        <taxon>Bacillati</taxon>
        <taxon>Actinomycetota</taxon>
        <taxon>Actinomycetes</taxon>
        <taxon>Mycobacteriales</taxon>
        <taxon>Mycobacteriaceae</taxon>
        <taxon>Mycobacterium</taxon>
    </lineage>
</organism>
<feature type="domain" description="DUF427" evidence="1">
    <location>
        <begin position="37"/>
        <end position="130"/>
    </location>
</feature>
<evidence type="ECO:0000313" key="3">
    <source>
        <dbReference type="Proteomes" id="UP000516380"/>
    </source>
</evidence>
<gene>
    <name evidence="2" type="ORF">NIIDMKKI_13030</name>
</gene>
<reference evidence="2 3" key="1">
    <citation type="submission" date="2020-07" db="EMBL/GenBank/DDBJ databases">
        <title>Mycobacterium kansasii (former subtype) with zoonotic potential isolated from diseased indoor pet cat, Japan.</title>
        <authorList>
            <person name="Fukano H."/>
            <person name="Terazono T."/>
            <person name="Hoshino Y."/>
        </authorList>
    </citation>
    <scope>NUCLEOTIDE SEQUENCE [LARGE SCALE GENOMIC DNA]</scope>
    <source>
        <strain evidence="2 3">Kuro-I</strain>
    </source>
</reference>
<dbReference type="InterPro" id="IPR007361">
    <property type="entry name" value="DUF427"/>
</dbReference>
<name>A0A7G1I534_MYCKA</name>
<evidence type="ECO:0000259" key="1">
    <source>
        <dbReference type="Pfam" id="PF04248"/>
    </source>
</evidence>
<dbReference type="PANTHER" id="PTHR34310:SF9">
    <property type="entry name" value="BLR5716 PROTEIN"/>
    <property type="match status" value="1"/>
</dbReference>
<dbReference type="PANTHER" id="PTHR34310">
    <property type="entry name" value="DUF427 DOMAIN PROTEIN (AFU_ORTHOLOGUE AFUA_3G02220)"/>
    <property type="match status" value="1"/>
</dbReference>
<evidence type="ECO:0000313" key="2">
    <source>
        <dbReference type="EMBL" id="BCI86097.1"/>
    </source>
</evidence>
<dbReference type="EMBL" id="AP023343">
    <property type="protein sequence ID" value="BCI86097.1"/>
    <property type="molecule type" value="Genomic_DNA"/>
</dbReference>
<dbReference type="Proteomes" id="UP000516380">
    <property type="component" value="Chromosome"/>
</dbReference>
<dbReference type="AlphaFoldDB" id="A0A7G1I534"/>
<dbReference type="Pfam" id="PF04248">
    <property type="entry name" value="NTP_transf_9"/>
    <property type="match status" value="1"/>
</dbReference>